<organism evidence="8">
    <name type="scientific">Escherichia coli</name>
    <dbReference type="NCBI Taxonomy" id="562"/>
    <lineage>
        <taxon>Bacteria</taxon>
        <taxon>Pseudomonadati</taxon>
        <taxon>Pseudomonadota</taxon>
        <taxon>Gammaproteobacteria</taxon>
        <taxon>Enterobacterales</taxon>
        <taxon>Enterobacteriaceae</taxon>
        <taxon>Escherichia</taxon>
    </lineage>
</organism>
<keyword evidence="4" id="KW-0732">Signal</keyword>
<dbReference type="AlphaFoldDB" id="A0A2K9RC41"/>
<evidence type="ECO:0000256" key="6">
    <source>
        <dbReference type="ARBA" id="ARBA00022841"/>
    </source>
</evidence>
<evidence type="ECO:0000256" key="4">
    <source>
        <dbReference type="ARBA" id="ARBA00022729"/>
    </source>
</evidence>
<evidence type="ECO:0000256" key="5">
    <source>
        <dbReference type="ARBA" id="ARBA00022764"/>
    </source>
</evidence>
<keyword evidence="5" id="KW-0574">Periplasm</keyword>
<dbReference type="GO" id="GO:0016740">
    <property type="term" value="F:transferase activity"/>
    <property type="evidence" value="ECO:0007669"/>
    <property type="project" value="UniProtKB-KW"/>
</dbReference>
<keyword evidence="6" id="KW-0016">Alginate biosynthesis</keyword>
<dbReference type="GO" id="GO:0042121">
    <property type="term" value="P:alginic acid biosynthetic process"/>
    <property type="evidence" value="ECO:0007669"/>
    <property type="project" value="UniProtKB-UniPathway"/>
</dbReference>
<dbReference type="GO" id="GO:0042597">
    <property type="term" value="C:periplasmic space"/>
    <property type="evidence" value="ECO:0007669"/>
    <property type="project" value="UniProtKB-SubCell"/>
</dbReference>
<evidence type="ECO:0000313" key="8">
    <source>
        <dbReference type="EMBL" id="AUT31312.1"/>
    </source>
</evidence>
<name>A0A2K9RC41_ECOLX</name>
<comment type="subcellular location">
    <subcellularLocation>
        <location evidence="1">Periplasm</location>
    </subcellularLocation>
</comment>
<comment type="pathway">
    <text evidence="2">Glycan biosynthesis; alginate biosynthesis.</text>
</comment>
<dbReference type="UniPathway" id="UPA00286"/>
<protein>
    <submittedName>
        <fullName evidence="8">Alginate o-acetyltransferase</fullName>
    </submittedName>
</protein>
<gene>
    <name evidence="8" type="primary">k96-07</name>
</gene>
<dbReference type="Pfam" id="PF16822">
    <property type="entry name" value="ALGX"/>
    <property type="match status" value="1"/>
</dbReference>
<evidence type="ECO:0000256" key="1">
    <source>
        <dbReference type="ARBA" id="ARBA00004418"/>
    </source>
</evidence>
<evidence type="ECO:0000256" key="3">
    <source>
        <dbReference type="ARBA" id="ARBA00022679"/>
    </source>
</evidence>
<proteinExistence type="predicted"/>
<keyword evidence="3 8" id="KW-0808">Transferase</keyword>
<dbReference type="InterPro" id="IPR031811">
    <property type="entry name" value="ALGX/ALGJ_SGNH-like"/>
</dbReference>
<accession>A0A2K9RC41</accession>
<dbReference type="EMBL" id="MG736915">
    <property type="protein sequence ID" value="AUT31312.1"/>
    <property type="molecule type" value="Genomic_DNA"/>
</dbReference>
<reference evidence="8" key="1">
    <citation type="journal article" date="2018" name="Can. J. Microbiol.">
        <title>Genetic diversity of K-antigen gene clusters of E. coli and their molecular typing using a suspension array.</title>
        <authorList>
            <person name="Yang S."/>
            <person name="Xi D."/>
            <person name="Jing F."/>
            <person name="Kong D."/>
            <person name="Wu J."/>
            <person name="Feng L."/>
            <person name="Cao B."/>
            <person name="Wang L."/>
        </authorList>
    </citation>
    <scope>NUCLEOTIDE SEQUENCE</scope>
    <source>
        <strain evidence="8">K96</strain>
    </source>
</reference>
<evidence type="ECO:0000259" key="7">
    <source>
        <dbReference type="Pfam" id="PF16822"/>
    </source>
</evidence>
<feature type="domain" description="AlgX/AlgJ SGNH hydrolase-like" evidence="7">
    <location>
        <begin position="12"/>
        <end position="170"/>
    </location>
</feature>
<sequence length="308" mass="35446">MVLGVNLTNHQVLIGKDEWLFLKNDTNQLIRQITGEVTVSDSLINHWSNTLKLRLSFFRARKISYTYICAPNKECVYDKYLPDNIVLSEKRPIGIFRPVFENILEDSFCYPLKELQNGIIYTFSKGDTHWNQYGAFIAYEALMKSMGVDNKINIEDVDFISVKRKGDLMSKVSDTLLDDTVVAKIKNSSSIEIEFDNHVRNRGKLVVINNSKALNDDTLVIFRDSFGSALIHFLARTFRRVVAVWQPNIDIGIIEIESPQYVVSEQVERFMISPPNDISDKTHNQICASKKCLRNITRLFEHLSFDII</sequence>
<evidence type="ECO:0000256" key="2">
    <source>
        <dbReference type="ARBA" id="ARBA00005182"/>
    </source>
</evidence>